<dbReference type="EMBL" id="QNGE01003107">
    <property type="protein sequence ID" value="KAA3674499.1"/>
    <property type="molecule type" value="Genomic_DNA"/>
</dbReference>
<name>A0A5J4NGW0_9TREM</name>
<dbReference type="Proteomes" id="UP000324629">
    <property type="component" value="Unassembled WGS sequence"/>
</dbReference>
<accession>A0A5J4NGW0</accession>
<comment type="caution">
    <text evidence="1">The sequence shown here is derived from an EMBL/GenBank/DDBJ whole genome shotgun (WGS) entry which is preliminary data.</text>
</comment>
<reference evidence="1 2" key="1">
    <citation type="journal article" date="2019" name="Gigascience">
        <title>Whole-genome sequence of the oriental lung fluke Paragonimus westermani.</title>
        <authorList>
            <person name="Oey H."/>
            <person name="Zakrzewski M."/>
            <person name="Narain K."/>
            <person name="Devi K.R."/>
            <person name="Agatsuma T."/>
            <person name="Nawaratna S."/>
            <person name="Gobert G.N."/>
            <person name="Jones M.K."/>
            <person name="Ragan M.A."/>
            <person name="McManus D.P."/>
            <person name="Krause L."/>
        </authorList>
    </citation>
    <scope>NUCLEOTIDE SEQUENCE [LARGE SCALE GENOMIC DNA]</scope>
    <source>
        <strain evidence="1 2">IND2009</strain>
    </source>
</reference>
<dbReference type="Gene3D" id="3.10.10.10">
    <property type="entry name" value="HIV Type 1 Reverse Transcriptase, subunit A, domain 1"/>
    <property type="match status" value="1"/>
</dbReference>
<protein>
    <submittedName>
        <fullName evidence="1">Uncharacterized protein</fullName>
    </submittedName>
</protein>
<organism evidence="1 2">
    <name type="scientific">Paragonimus westermani</name>
    <dbReference type="NCBI Taxonomy" id="34504"/>
    <lineage>
        <taxon>Eukaryota</taxon>
        <taxon>Metazoa</taxon>
        <taxon>Spiralia</taxon>
        <taxon>Lophotrochozoa</taxon>
        <taxon>Platyhelminthes</taxon>
        <taxon>Trematoda</taxon>
        <taxon>Digenea</taxon>
        <taxon>Plagiorchiida</taxon>
        <taxon>Troglotremata</taxon>
        <taxon>Troglotrematidae</taxon>
        <taxon>Paragonimus</taxon>
    </lineage>
</organism>
<evidence type="ECO:0000313" key="1">
    <source>
        <dbReference type="EMBL" id="KAA3674499.1"/>
    </source>
</evidence>
<dbReference type="AlphaFoldDB" id="A0A5J4NGW0"/>
<proteinExistence type="predicted"/>
<gene>
    <name evidence="1" type="ORF">DEA37_0008109</name>
</gene>
<keyword evidence="2" id="KW-1185">Reference proteome</keyword>
<evidence type="ECO:0000313" key="2">
    <source>
        <dbReference type="Proteomes" id="UP000324629"/>
    </source>
</evidence>
<sequence length="226" mass="24960">MPEPTVAQAILPMLKAENDYNNLSSLTALPLATERFQLTQWEYMDSQKTCPSSGMLFVWRMVGVLRLSGELPCEVSPGDAHLKGSCYLTDQPELDWVDVINLFETPINRWSNGGTIDYDPLILRYTTSPFGIDGLGFCVKTNAVLHLLSNARPGFRLERSVPSATLPLVDRELGYLQEASALKSVNYSSWVAPIVVVKKPKGVLRIDTDFLTGLSEYASVSSASVR</sequence>